<reference evidence="1" key="2">
    <citation type="submission" date="2017-12" db="EMBL/GenBank/DDBJ databases">
        <title>Coralsnake Venomics: Analyses of Venom Gland Transcriptomes and Proteomes of Six Brazilian Taxa.</title>
        <authorList>
            <person name="Aird S.D."/>
            <person name="Jorge da Silva N."/>
            <person name="Qiu L."/>
            <person name="Villar-Briones A."/>
            <person name="Aparecida-Saddi V."/>
            <person name="Campos-Telles M.P."/>
            <person name="Grau M."/>
            <person name="Mikheyev A.S."/>
        </authorList>
    </citation>
    <scope>NUCLEOTIDE SEQUENCE</scope>
    <source>
        <tissue evidence="1">Venom_gland</tissue>
    </source>
</reference>
<sequence length="106" mass="12281">MLRKQVDLIFSLKICLPILCNEIRHNLLPQVYCVSIVKTHFTQAVAYILNLKEKKGKKTTTVFLEKLPDLFNIASGLYSISSIRNYQSEFKSNKMKSEMHTVFINL</sequence>
<evidence type="ECO:0000313" key="1">
    <source>
        <dbReference type="EMBL" id="LAA26548.1"/>
    </source>
</evidence>
<dbReference type="EMBL" id="IACI01064050">
    <property type="protein sequence ID" value="LAA26548.1"/>
    <property type="molecule type" value="Transcribed_RNA"/>
</dbReference>
<proteinExistence type="predicted"/>
<dbReference type="AlphaFoldDB" id="A0A2H6N7Y8"/>
<reference evidence="1" key="1">
    <citation type="submission" date="2017-07" db="EMBL/GenBank/DDBJ databases">
        <authorList>
            <person name="Mikheyev A."/>
            <person name="Grau M."/>
        </authorList>
    </citation>
    <scope>NUCLEOTIDE SEQUENCE</scope>
    <source>
        <tissue evidence="1">Venom_gland</tissue>
    </source>
</reference>
<organism evidence="1">
    <name type="scientific">Micrurus carvalhoi</name>
    <dbReference type="NCBI Taxonomy" id="3147026"/>
    <lineage>
        <taxon>Eukaryota</taxon>
        <taxon>Metazoa</taxon>
        <taxon>Chordata</taxon>
        <taxon>Craniata</taxon>
        <taxon>Vertebrata</taxon>
        <taxon>Euteleostomi</taxon>
        <taxon>Lepidosauria</taxon>
        <taxon>Squamata</taxon>
        <taxon>Bifurcata</taxon>
        <taxon>Unidentata</taxon>
        <taxon>Episquamata</taxon>
        <taxon>Toxicofera</taxon>
        <taxon>Serpentes</taxon>
        <taxon>Colubroidea</taxon>
        <taxon>Elapidae</taxon>
        <taxon>Elapinae</taxon>
        <taxon>Micrurus</taxon>
    </lineage>
</organism>
<accession>A0A2H6N7Y8</accession>
<name>A0A2H6N7Y8_9SAUR</name>
<protein>
    <submittedName>
        <fullName evidence="1">Uncharacterized protein</fullName>
    </submittedName>
</protein>